<sequence>MALLTPLPGNVRQGLARISGSLFIQNKTRDCGEEHVYHTDHELLTGLPLQMMLYFNALFFPFWFISEIITLELKYTSLTTYYQFFCITALIILTFVESIRLYLGYIGNLHEKVPELAGFFLLTILIQLPLILFLLTDKRNLLLPLEIAVHGVYIAFINAEVILSFLVLKTMTRQLATKYCLRQMEDLESKRVQIRRSYLGLSHKRISMLEQHERDVFMF</sequence>
<dbReference type="EMBL" id="JAACNH010003679">
    <property type="protein sequence ID" value="KAG8429694.1"/>
    <property type="molecule type" value="Genomic_DNA"/>
</dbReference>
<dbReference type="GO" id="GO:0016020">
    <property type="term" value="C:membrane"/>
    <property type="evidence" value="ECO:0007669"/>
    <property type="project" value="UniProtKB-SubCell"/>
</dbReference>
<keyword evidence="5 7" id="KW-0472">Membrane</keyword>
<keyword evidence="6" id="KW-0966">Cell projection</keyword>
<protein>
    <recommendedName>
        <fullName evidence="12">Transmembrane protein 17</fullName>
    </recommendedName>
</protein>
<evidence type="ECO:0000256" key="5">
    <source>
        <dbReference type="ARBA" id="ARBA00023136"/>
    </source>
</evidence>
<evidence type="ECO:0000313" key="10">
    <source>
        <dbReference type="EMBL" id="KAG8456212.1"/>
    </source>
</evidence>
<reference evidence="10" key="1">
    <citation type="thesis" date="2020" institute="ProQuest LLC" country="789 East Eisenhower Parkway, Ann Arbor, MI, USA">
        <title>Comparative Genomics and Chromosome Evolution.</title>
        <authorList>
            <person name="Mudd A.B."/>
        </authorList>
    </citation>
    <scope>NUCLEOTIDE SEQUENCE</scope>
    <source>
        <strain evidence="10">Female2</strain>
        <tissue evidence="10">Blood</tissue>
    </source>
</reference>
<evidence type="ECO:0000256" key="7">
    <source>
        <dbReference type="SAM" id="Phobius"/>
    </source>
</evidence>
<dbReference type="GO" id="GO:1905515">
    <property type="term" value="P:non-motile cilium assembly"/>
    <property type="evidence" value="ECO:0007669"/>
    <property type="project" value="TreeGrafter"/>
</dbReference>
<feature type="transmembrane region" description="Helical" evidence="7">
    <location>
        <begin position="81"/>
        <end position="103"/>
    </location>
</feature>
<dbReference type="AlphaFoldDB" id="A0A8T2KIS8"/>
<dbReference type="Pfam" id="PF09799">
    <property type="entry name" value="Transmemb_17"/>
    <property type="match status" value="1"/>
</dbReference>
<evidence type="ECO:0000256" key="1">
    <source>
        <dbReference type="ARBA" id="ARBA00004138"/>
    </source>
</evidence>
<dbReference type="OrthoDB" id="311720at2759"/>
<evidence type="ECO:0000256" key="2">
    <source>
        <dbReference type="ARBA" id="ARBA00004141"/>
    </source>
</evidence>
<evidence type="ECO:0000256" key="4">
    <source>
        <dbReference type="ARBA" id="ARBA00022989"/>
    </source>
</evidence>
<proteinExistence type="predicted"/>
<comment type="subcellular location">
    <subcellularLocation>
        <location evidence="1">Cell projection</location>
        <location evidence="1">Cilium</location>
    </subcellularLocation>
    <subcellularLocation>
        <location evidence="2">Membrane</location>
        <topology evidence="2">Multi-pass membrane protein</topology>
    </subcellularLocation>
</comment>
<feature type="transmembrane region" description="Helical" evidence="7">
    <location>
        <begin position="147"/>
        <end position="168"/>
    </location>
</feature>
<evidence type="ECO:0000313" key="11">
    <source>
        <dbReference type="Proteomes" id="UP000812440"/>
    </source>
</evidence>
<keyword evidence="4 7" id="KW-1133">Transmembrane helix</keyword>
<keyword evidence="11" id="KW-1185">Reference proteome</keyword>
<gene>
    <name evidence="10" type="ORF">GDO86_002127</name>
    <name evidence="9" type="ORF">GDO86_019443</name>
    <name evidence="8" type="ORF">GDO86_019445</name>
</gene>
<dbReference type="InterPro" id="IPR019184">
    <property type="entry name" value="Uncharacterised_TM-17"/>
</dbReference>
<evidence type="ECO:0000256" key="3">
    <source>
        <dbReference type="ARBA" id="ARBA00022692"/>
    </source>
</evidence>
<evidence type="ECO:0008006" key="12">
    <source>
        <dbReference type="Google" id="ProtNLM"/>
    </source>
</evidence>
<dbReference type="PANTHER" id="PTHR13531">
    <property type="entry name" value="GEO07735P1-RELATED-RELATED"/>
    <property type="match status" value="1"/>
</dbReference>
<evidence type="ECO:0000313" key="8">
    <source>
        <dbReference type="EMBL" id="KAG8429694.1"/>
    </source>
</evidence>
<dbReference type="EMBL" id="JAACNH010000001">
    <property type="protein sequence ID" value="KAG8456212.1"/>
    <property type="molecule type" value="Genomic_DNA"/>
</dbReference>
<dbReference type="PANTHER" id="PTHR13531:SF4">
    <property type="entry name" value="TRANSMEMBRANE PROTEIN 17B"/>
    <property type="match status" value="1"/>
</dbReference>
<dbReference type="EMBL" id="JAACNH010003678">
    <property type="protein sequence ID" value="KAG8429695.1"/>
    <property type="molecule type" value="Genomic_DNA"/>
</dbReference>
<evidence type="ECO:0000313" key="9">
    <source>
        <dbReference type="EMBL" id="KAG8429695.1"/>
    </source>
</evidence>
<name>A0A8T2KIS8_9PIPI</name>
<dbReference type="GO" id="GO:0035869">
    <property type="term" value="C:ciliary transition zone"/>
    <property type="evidence" value="ECO:0007669"/>
    <property type="project" value="TreeGrafter"/>
</dbReference>
<dbReference type="Proteomes" id="UP000812440">
    <property type="component" value="Chromosome 1"/>
</dbReference>
<evidence type="ECO:0000256" key="6">
    <source>
        <dbReference type="ARBA" id="ARBA00023273"/>
    </source>
</evidence>
<feature type="transmembrane region" description="Helical" evidence="7">
    <location>
        <begin position="51"/>
        <end position="69"/>
    </location>
</feature>
<comment type="caution">
    <text evidence="10">The sequence shown here is derived from an EMBL/GenBank/DDBJ whole genome shotgun (WGS) entry which is preliminary data.</text>
</comment>
<accession>A0A8T2KIS8</accession>
<keyword evidence="3 7" id="KW-0812">Transmembrane</keyword>
<organism evidence="10 11">
    <name type="scientific">Hymenochirus boettgeri</name>
    <name type="common">Congo dwarf clawed frog</name>
    <dbReference type="NCBI Taxonomy" id="247094"/>
    <lineage>
        <taxon>Eukaryota</taxon>
        <taxon>Metazoa</taxon>
        <taxon>Chordata</taxon>
        <taxon>Craniata</taxon>
        <taxon>Vertebrata</taxon>
        <taxon>Euteleostomi</taxon>
        <taxon>Amphibia</taxon>
        <taxon>Batrachia</taxon>
        <taxon>Anura</taxon>
        <taxon>Pipoidea</taxon>
        <taxon>Pipidae</taxon>
        <taxon>Pipinae</taxon>
        <taxon>Hymenochirus</taxon>
    </lineage>
</organism>
<feature type="transmembrane region" description="Helical" evidence="7">
    <location>
        <begin position="115"/>
        <end position="135"/>
    </location>
</feature>